<dbReference type="Pfam" id="PF13577">
    <property type="entry name" value="SnoaL_4"/>
    <property type="match status" value="1"/>
</dbReference>
<keyword evidence="3" id="KW-1185">Reference proteome</keyword>
<accession>A0ABM8CYK2</accession>
<dbReference type="RefSeq" id="WP_281880341.1">
    <property type="nucleotide sequence ID" value="NZ_AP026978.1"/>
</dbReference>
<evidence type="ECO:0000313" key="3">
    <source>
        <dbReference type="Proteomes" id="UP001317870"/>
    </source>
</evidence>
<organism evidence="2 3">
    <name type="scientific">Nocardia sputorum</name>
    <dbReference type="NCBI Taxonomy" id="2984338"/>
    <lineage>
        <taxon>Bacteria</taxon>
        <taxon>Bacillati</taxon>
        <taxon>Actinomycetota</taxon>
        <taxon>Actinomycetes</taxon>
        <taxon>Mycobacteriales</taxon>
        <taxon>Nocardiaceae</taxon>
        <taxon>Nocardia</taxon>
    </lineage>
</organism>
<gene>
    <name evidence="2" type="ORF">IFM12276_31280</name>
</gene>
<reference evidence="2 3" key="1">
    <citation type="submission" date="2022-11" db="EMBL/GenBank/DDBJ databases">
        <title>Genome Sequencing of Nocardia sp. ON39_IFM12276 and assembly.</title>
        <authorList>
            <person name="Shimojima M."/>
            <person name="Toyokawa M."/>
            <person name="Uesaka K."/>
        </authorList>
    </citation>
    <scope>NUCLEOTIDE SEQUENCE [LARGE SCALE GENOMIC DNA]</scope>
    <source>
        <strain evidence="2 3">IFM 12276</strain>
    </source>
</reference>
<dbReference type="EMBL" id="AP026978">
    <property type="protein sequence ID" value="BDU00100.1"/>
    <property type="molecule type" value="Genomic_DNA"/>
</dbReference>
<dbReference type="InterPro" id="IPR032710">
    <property type="entry name" value="NTF2-like_dom_sf"/>
</dbReference>
<feature type="domain" description="SnoaL-like" evidence="1">
    <location>
        <begin position="16"/>
        <end position="138"/>
    </location>
</feature>
<evidence type="ECO:0000259" key="1">
    <source>
        <dbReference type="Pfam" id="PF13577"/>
    </source>
</evidence>
<sequence>MNDSDRLAALERRLSHVEDQLAIGRLLASYGPLVDSGDADATAALWAEDGEYDVPGLHMRSREDIRSMVQSPAHRRLIEGGSAHFIGPAQIELDGDRAVAVCESILVLRDQDSYRILLSGSHRITLVRVDGEWKIRHRITRELNGDARARELLRIGAVTGD</sequence>
<dbReference type="Proteomes" id="UP001317870">
    <property type="component" value="Chromosome"/>
</dbReference>
<proteinExistence type="predicted"/>
<protein>
    <recommendedName>
        <fullName evidence="1">SnoaL-like domain-containing protein</fullName>
    </recommendedName>
</protein>
<name>A0ABM8CYK2_9NOCA</name>
<dbReference type="Gene3D" id="3.10.450.50">
    <property type="match status" value="1"/>
</dbReference>
<dbReference type="InterPro" id="IPR037401">
    <property type="entry name" value="SnoaL-like"/>
</dbReference>
<dbReference type="SUPFAM" id="SSF54427">
    <property type="entry name" value="NTF2-like"/>
    <property type="match status" value="1"/>
</dbReference>
<evidence type="ECO:0000313" key="2">
    <source>
        <dbReference type="EMBL" id="BDU00100.1"/>
    </source>
</evidence>